<feature type="domain" description="Arginine repressor DNA-binding" evidence="10">
    <location>
        <begin position="19"/>
        <end position="83"/>
    </location>
</feature>
<comment type="similarity">
    <text evidence="3 9">Belongs to the ArgR family.</text>
</comment>
<sequence length="174" mass="18841">MNIFASSLYIYTVLLMNIKSKRLLAIKNIISSQKVSSQEELLFLLQKGGYVTTQATLSRDLKFLKVAKVPDAQVGYVYALHEASSKVNEELSVDEFPVSGIESMEFSGNLAVIKTKPGFANGIASVIDSHGLYEILGTIAGDDTILLISREGVTKADVVNALSLFVPGIRSKVV</sequence>
<evidence type="ECO:0000256" key="9">
    <source>
        <dbReference type="HAMAP-Rule" id="MF_00173"/>
    </source>
</evidence>
<gene>
    <name evidence="9" type="primary">argR</name>
    <name evidence="12" type="ORF">LX69_01510</name>
</gene>
<dbReference type="Pfam" id="PF01316">
    <property type="entry name" value="Arg_repressor"/>
    <property type="match status" value="1"/>
</dbReference>
<dbReference type="InterPro" id="IPR036388">
    <property type="entry name" value="WH-like_DNA-bd_sf"/>
</dbReference>
<protein>
    <recommendedName>
        <fullName evidence="4 9">Arginine repressor</fullName>
    </recommendedName>
</protein>
<keyword evidence="8 9" id="KW-0804">Transcription</keyword>
<dbReference type="InterPro" id="IPR001669">
    <property type="entry name" value="Arg_repress"/>
</dbReference>
<evidence type="ECO:0000256" key="6">
    <source>
        <dbReference type="ARBA" id="ARBA00023015"/>
    </source>
</evidence>
<dbReference type="PANTHER" id="PTHR34471">
    <property type="entry name" value="ARGININE REPRESSOR"/>
    <property type="match status" value="1"/>
</dbReference>
<comment type="caution">
    <text evidence="12">The sequence shown here is derived from an EMBL/GenBank/DDBJ whole genome shotgun (WGS) entry which is preliminary data.</text>
</comment>
<organism evidence="12 13">
    <name type="scientific">Breznakibacter xylanolyticus</name>
    <dbReference type="NCBI Taxonomy" id="990"/>
    <lineage>
        <taxon>Bacteria</taxon>
        <taxon>Pseudomonadati</taxon>
        <taxon>Bacteroidota</taxon>
        <taxon>Bacteroidia</taxon>
        <taxon>Marinilabiliales</taxon>
        <taxon>Marinilabiliaceae</taxon>
        <taxon>Breznakibacter</taxon>
    </lineage>
</organism>
<dbReference type="GO" id="GO:0006526">
    <property type="term" value="P:L-arginine biosynthetic process"/>
    <property type="evidence" value="ECO:0007669"/>
    <property type="project" value="UniProtKB-UniPathway"/>
</dbReference>
<evidence type="ECO:0000256" key="8">
    <source>
        <dbReference type="ARBA" id="ARBA00023163"/>
    </source>
</evidence>
<dbReference type="GO" id="GO:1900079">
    <property type="term" value="P:regulation of arginine biosynthetic process"/>
    <property type="evidence" value="ECO:0007669"/>
    <property type="project" value="UniProtKB-UniRule"/>
</dbReference>
<dbReference type="GO" id="GO:0005737">
    <property type="term" value="C:cytoplasm"/>
    <property type="evidence" value="ECO:0007669"/>
    <property type="project" value="UniProtKB-SubCell"/>
</dbReference>
<evidence type="ECO:0000256" key="1">
    <source>
        <dbReference type="ARBA" id="ARBA00004496"/>
    </source>
</evidence>
<evidence type="ECO:0000256" key="5">
    <source>
        <dbReference type="ARBA" id="ARBA00022490"/>
    </source>
</evidence>
<keyword evidence="6 9" id="KW-0805">Transcription regulation</keyword>
<dbReference type="SUPFAM" id="SSF46785">
    <property type="entry name" value="Winged helix' DNA-binding domain"/>
    <property type="match status" value="1"/>
</dbReference>
<dbReference type="HAMAP" id="MF_00173">
    <property type="entry name" value="Arg_repressor"/>
    <property type="match status" value="1"/>
</dbReference>
<dbReference type="Proteomes" id="UP000249239">
    <property type="component" value="Unassembled WGS sequence"/>
</dbReference>
<dbReference type="AlphaFoldDB" id="A0A2W7NBV0"/>
<evidence type="ECO:0000259" key="11">
    <source>
        <dbReference type="Pfam" id="PF02863"/>
    </source>
</evidence>
<dbReference type="InterPro" id="IPR036390">
    <property type="entry name" value="WH_DNA-bd_sf"/>
</dbReference>
<dbReference type="RefSeq" id="WP_245934964.1">
    <property type="nucleotide sequence ID" value="NZ_QKZK01000009.1"/>
</dbReference>
<evidence type="ECO:0000313" key="13">
    <source>
        <dbReference type="Proteomes" id="UP000249239"/>
    </source>
</evidence>
<reference evidence="12 13" key="1">
    <citation type="submission" date="2018-06" db="EMBL/GenBank/DDBJ databases">
        <title>Genomic Encyclopedia of Archaeal and Bacterial Type Strains, Phase II (KMG-II): from individual species to whole genera.</title>
        <authorList>
            <person name="Goeker M."/>
        </authorList>
    </citation>
    <scope>NUCLEOTIDE SEQUENCE [LARGE SCALE GENOMIC DNA]</scope>
    <source>
        <strain evidence="12 13">DSM 6779</strain>
    </source>
</reference>
<dbReference type="GO" id="GO:0034618">
    <property type="term" value="F:arginine binding"/>
    <property type="evidence" value="ECO:0007669"/>
    <property type="project" value="InterPro"/>
</dbReference>
<feature type="domain" description="Arginine repressor C-terminal" evidence="11">
    <location>
        <begin position="101"/>
        <end position="162"/>
    </location>
</feature>
<evidence type="ECO:0000256" key="2">
    <source>
        <dbReference type="ARBA" id="ARBA00005040"/>
    </source>
</evidence>
<dbReference type="InterPro" id="IPR020899">
    <property type="entry name" value="Arg_repress_C"/>
</dbReference>
<comment type="function">
    <text evidence="9">Regulates arginine biosynthesis genes.</text>
</comment>
<dbReference type="UniPathway" id="UPA00068"/>
<keyword evidence="5 9" id="KW-0963">Cytoplasm</keyword>
<evidence type="ECO:0000313" key="12">
    <source>
        <dbReference type="EMBL" id="PZX17460.1"/>
    </source>
</evidence>
<dbReference type="InterPro" id="IPR036251">
    <property type="entry name" value="Arg_repress_C_sf"/>
</dbReference>
<keyword evidence="13" id="KW-1185">Reference proteome</keyword>
<keyword evidence="9" id="KW-0678">Repressor</keyword>
<name>A0A2W7NBV0_9BACT</name>
<dbReference type="SUPFAM" id="SSF55252">
    <property type="entry name" value="C-terminal domain of arginine repressor"/>
    <property type="match status" value="1"/>
</dbReference>
<keyword evidence="9" id="KW-0028">Amino-acid biosynthesis</keyword>
<dbReference type="PRINTS" id="PR01467">
    <property type="entry name" value="ARGREPRESSOR"/>
</dbReference>
<dbReference type="Gene3D" id="3.30.1360.40">
    <property type="match status" value="1"/>
</dbReference>
<accession>A0A2W7NBV0</accession>
<dbReference type="GO" id="GO:0051259">
    <property type="term" value="P:protein complex oligomerization"/>
    <property type="evidence" value="ECO:0007669"/>
    <property type="project" value="InterPro"/>
</dbReference>
<dbReference type="GO" id="GO:0003677">
    <property type="term" value="F:DNA binding"/>
    <property type="evidence" value="ECO:0007669"/>
    <property type="project" value="UniProtKB-KW"/>
</dbReference>
<dbReference type="Pfam" id="PF02863">
    <property type="entry name" value="Arg_repressor_C"/>
    <property type="match status" value="1"/>
</dbReference>
<dbReference type="GO" id="GO:0003700">
    <property type="term" value="F:DNA-binding transcription factor activity"/>
    <property type="evidence" value="ECO:0007669"/>
    <property type="project" value="UniProtKB-UniRule"/>
</dbReference>
<evidence type="ECO:0000256" key="4">
    <source>
        <dbReference type="ARBA" id="ARBA00021148"/>
    </source>
</evidence>
<keyword evidence="7 9" id="KW-0238">DNA-binding</keyword>
<dbReference type="InterPro" id="IPR020900">
    <property type="entry name" value="Arg_repress_DNA-bd"/>
</dbReference>
<evidence type="ECO:0000256" key="3">
    <source>
        <dbReference type="ARBA" id="ARBA00008316"/>
    </source>
</evidence>
<comment type="subcellular location">
    <subcellularLocation>
        <location evidence="1 9">Cytoplasm</location>
    </subcellularLocation>
</comment>
<keyword evidence="9" id="KW-0055">Arginine biosynthesis</keyword>
<evidence type="ECO:0000259" key="10">
    <source>
        <dbReference type="Pfam" id="PF01316"/>
    </source>
</evidence>
<dbReference type="EMBL" id="QKZK01000009">
    <property type="protein sequence ID" value="PZX17460.1"/>
    <property type="molecule type" value="Genomic_DNA"/>
</dbReference>
<proteinExistence type="inferred from homology"/>
<dbReference type="Gene3D" id="1.10.10.10">
    <property type="entry name" value="Winged helix-like DNA-binding domain superfamily/Winged helix DNA-binding domain"/>
    <property type="match status" value="1"/>
</dbReference>
<evidence type="ECO:0000256" key="7">
    <source>
        <dbReference type="ARBA" id="ARBA00023125"/>
    </source>
</evidence>
<dbReference type="PANTHER" id="PTHR34471:SF1">
    <property type="entry name" value="ARGININE REPRESSOR"/>
    <property type="match status" value="1"/>
</dbReference>
<comment type="pathway">
    <text evidence="2 9">Amino-acid biosynthesis; L-arginine biosynthesis [regulation].</text>
</comment>